<dbReference type="InterPro" id="IPR048701">
    <property type="entry name" value="CIP2A_N"/>
</dbReference>
<evidence type="ECO:0000256" key="1">
    <source>
        <dbReference type="SAM" id="Coils"/>
    </source>
</evidence>
<dbReference type="InterPro" id="IPR042510">
    <property type="entry name" value="CIP2A"/>
</dbReference>
<dbReference type="Proteomes" id="UP000504631">
    <property type="component" value="Unplaced"/>
</dbReference>
<gene>
    <name evidence="4" type="primary">LOC117234078</name>
</gene>
<evidence type="ECO:0000313" key="3">
    <source>
        <dbReference type="Proteomes" id="UP000504631"/>
    </source>
</evidence>
<dbReference type="SUPFAM" id="SSF48371">
    <property type="entry name" value="ARM repeat"/>
    <property type="match status" value="1"/>
</dbReference>
<keyword evidence="3" id="KW-1185">Reference proteome</keyword>
<evidence type="ECO:0000313" key="4">
    <source>
        <dbReference type="RefSeq" id="XP_033350840.1"/>
    </source>
</evidence>
<reference evidence="4" key="1">
    <citation type="submission" date="2025-08" db="UniProtKB">
        <authorList>
            <consortium name="RefSeq"/>
        </authorList>
    </citation>
    <scope>IDENTIFICATION</scope>
    <source>
        <tissue evidence="4">Muscle</tissue>
    </source>
</reference>
<proteinExistence type="predicted"/>
<sequence>MSQSIYPDILREIMKKRRTDFNLRGSFKNIMDKYQHIRTFISAVLEYTKHPSETTASILQRNLGVISTSLDLSIFDPGTNIAAEFYVSLHELMNSLASRTTLIWSAVDVLQNACRNAAARQALIHTFKFAPILARLLEANLTSEKRIRVLKLLQELTYGIKIYWQEAHLPYLVSVLTQWVTQSREENIIALSLGVLVNLCYKNLPAVYILIRTIDTKAFIRTLLKIQHYSVNTKVQCCKLLIILEHTNTNISEKSIWDFADVTFSSFITAMKQKDVLLLRHIIDFFDYVGQNEYSHAVLLTYPHYGRGVENILATLEDNADPECVALMMEFLSFLVKLKLSALVSLYPLCVKTAMTWVPVEQVCSRALTLIRVTVIDARRTKSSSEVLAELDASVLMLIINSENDEIQGKCELTLETETKLAELMQLFQEMVKTSTLRTKVMQSLNEQMIRKLLSPMLDSETCAADNWPGNFIQNPTTNLCIHALALTADLAADNSQWLTLYSELLRKKQIQMTMANALFTGDTDIKQKVLQLTSTMGFPQECVSAVALCMKQLEPLILVQSTHGMVTNIGSKMSVNASSEMVPLFSFVQEERLDAFLAKLERTYESNQINDITTSAVMELYEYKLAAMRHAERAMQSSLEAANNHGTSLQHRLAQVVAESSRLHQMLFDTQQCLEEVKSTLTVKLAEAEEQNKKVVAIKTQEIEGLEKIVTEKTANIDHLNIVLVQHKHELESTLNRIETLTKKIKELEMECVTADAKTMEMTNKNHELSKLLLKRQDQLNKKDQVIELKIAEIQSNQKDISALKQETQQLSELVHTYEKSIAEKEEIIKKMKAELMDLSRMRDMIFELTAKKKEDLNTS</sequence>
<organism evidence="3 4">
    <name type="scientific">Bombus vosnesenskii</name>
    <dbReference type="NCBI Taxonomy" id="207650"/>
    <lineage>
        <taxon>Eukaryota</taxon>
        <taxon>Metazoa</taxon>
        <taxon>Ecdysozoa</taxon>
        <taxon>Arthropoda</taxon>
        <taxon>Hexapoda</taxon>
        <taxon>Insecta</taxon>
        <taxon>Pterygota</taxon>
        <taxon>Neoptera</taxon>
        <taxon>Endopterygota</taxon>
        <taxon>Hymenoptera</taxon>
        <taxon>Apocrita</taxon>
        <taxon>Aculeata</taxon>
        <taxon>Apoidea</taxon>
        <taxon>Anthophila</taxon>
        <taxon>Apidae</taxon>
        <taxon>Bombus</taxon>
        <taxon>Pyrobombus</taxon>
    </lineage>
</organism>
<keyword evidence="1" id="KW-0175">Coiled coil</keyword>
<feature type="domain" description="CIP2A N-terminal" evidence="2">
    <location>
        <begin position="52"/>
        <end position="333"/>
    </location>
</feature>
<dbReference type="KEGG" id="bvk:117234078"/>
<accession>A0A6J3KDD5</accession>
<evidence type="ECO:0000259" key="2">
    <source>
        <dbReference type="Pfam" id="PF21044"/>
    </source>
</evidence>
<dbReference type="InterPro" id="IPR016024">
    <property type="entry name" value="ARM-type_fold"/>
</dbReference>
<name>A0A6J3KDD5_9HYME</name>
<feature type="coiled-coil region" evidence="1">
    <location>
        <begin position="725"/>
        <end position="759"/>
    </location>
</feature>
<protein>
    <submittedName>
        <fullName evidence="4">Uncharacterized protein LOC117234078 isoform X1</fullName>
    </submittedName>
</protein>
<dbReference type="GeneID" id="117234078"/>
<dbReference type="PANTHER" id="PTHR23161">
    <property type="entry name" value="PROTEIN CIP2A"/>
    <property type="match status" value="1"/>
</dbReference>
<dbReference type="AlphaFoldDB" id="A0A6J3KDD5"/>
<dbReference type="Pfam" id="PF21044">
    <property type="entry name" value="CIP2A_N"/>
    <property type="match status" value="1"/>
</dbReference>
<dbReference type="PANTHER" id="PTHR23161:SF2">
    <property type="entry name" value="PROTEIN CIP2A"/>
    <property type="match status" value="1"/>
</dbReference>
<feature type="coiled-coil region" evidence="1">
    <location>
        <begin position="788"/>
        <end position="843"/>
    </location>
</feature>
<dbReference type="RefSeq" id="XP_033350840.1">
    <property type="nucleotide sequence ID" value="XM_033494949.1"/>
</dbReference>